<accession>A0A9N7VDQ1</accession>
<keyword evidence="2" id="KW-1185">Reference proteome</keyword>
<gene>
    <name evidence="1" type="ORF">PLEPLA_LOCUS36663</name>
</gene>
<name>A0A9N7VDQ1_PLEPL</name>
<protein>
    <submittedName>
        <fullName evidence="1">Uncharacterized protein</fullName>
    </submittedName>
</protein>
<organism evidence="1 2">
    <name type="scientific">Pleuronectes platessa</name>
    <name type="common">European plaice</name>
    <dbReference type="NCBI Taxonomy" id="8262"/>
    <lineage>
        <taxon>Eukaryota</taxon>
        <taxon>Metazoa</taxon>
        <taxon>Chordata</taxon>
        <taxon>Craniata</taxon>
        <taxon>Vertebrata</taxon>
        <taxon>Euteleostomi</taxon>
        <taxon>Actinopterygii</taxon>
        <taxon>Neopterygii</taxon>
        <taxon>Teleostei</taxon>
        <taxon>Neoteleostei</taxon>
        <taxon>Acanthomorphata</taxon>
        <taxon>Carangaria</taxon>
        <taxon>Pleuronectiformes</taxon>
        <taxon>Pleuronectoidei</taxon>
        <taxon>Pleuronectidae</taxon>
        <taxon>Pleuronectes</taxon>
    </lineage>
</organism>
<dbReference type="Proteomes" id="UP001153269">
    <property type="component" value="Unassembled WGS sequence"/>
</dbReference>
<dbReference type="AlphaFoldDB" id="A0A9N7VDQ1"/>
<proteinExistence type="predicted"/>
<evidence type="ECO:0000313" key="1">
    <source>
        <dbReference type="EMBL" id="CAB1449013.1"/>
    </source>
</evidence>
<evidence type="ECO:0000313" key="2">
    <source>
        <dbReference type="Proteomes" id="UP001153269"/>
    </source>
</evidence>
<dbReference type="EMBL" id="CADEAL010003997">
    <property type="protein sequence ID" value="CAB1449013.1"/>
    <property type="molecule type" value="Genomic_DNA"/>
</dbReference>
<comment type="caution">
    <text evidence="1">The sequence shown here is derived from an EMBL/GenBank/DDBJ whole genome shotgun (WGS) entry which is preliminary data.</text>
</comment>
<sequence>MFYKKHIPPEPCKLMTSDKHRGAAQLCEWLCGDGRLFSHKEVEDVSRRRDQELTQTVEFSVRATSSGMEIYGCITTMSACNASISSA</sequence>
<reference evidence="1" key="1">
    <citation type="submission" date="2020-03" db="EMBL/GenBank/DDBJ databases">
        <authorList>
            <person name="Weist P."/>
        </authorList>
    </citation>
    <scope>NUCLEOTIDE SEQUENCE</scope>
</reference>